<dbReference type="EMBL" id="GAIX01002000">
    <property type="protein sequence ID" value="JAA90560.1"/>
    <property type="molecule type" value="Transcribed_RNA"/>
</dbReference>
<protein>
    <submittedName>
        <fullName evidence="1">Uncharacterized protein</fullName>
    </submittedName>
</protein>
<organism evidence="1">
    <name type="scientific">Pararge aegeria</name>
    <name type="common">speckled wood butterfly</name>
    <dbReference type="NCBI Taxonomy" id="116150"/>
    <lineage>
        <taxon>Eukaryota</taxon>
        <taxon>Metazoa</taxon>
        <taxon>Ecdysozoa</taxon>
        <taxon>Arthropoda</taxon>
        <taxon>Hexapoda</taxon>
        <taxon>Insecta</taxon>
        <taxon>Pterygota</taxon>
        <taxon>Neoptera</taxon>
        <taxon>Endopterygota</taxon>
        <taxon>Lepidoptera</taxon>
        <taxon>Glossata</taxon>
        <taxon>Ditrysia</taxon>
        <taxon>Papilionoidea</taxon>
        <taxon>Nymphalidae</taxon>
        <taxon>Satyrinae</taxon>
        <taxon>Satyrini</taxon>
        <taxon>Parargina</taxon>
        <taxon>Pararge</taxon>
    </lineage>
</organism>
<feature type="non-terminal residue" evidence="1">
    <location>
        <position position="84"/>
    </location>
</feature>
<reference evidence="1" key="2">
    <citation type="submission" date="2013-05" db="EMBL/GenBank/DDBJ databases">
        <authorList>
            <person name="Carter J.-M."/>
            <person name="Baker S.C."/>
            <person name="Pink R."/>
            <person name="Carter D.R.F."/>
            <person name="Collins A."/>
            <person name="Tomlin J."/>
            <person name="Gibbs M."/>
            <person name="Breuker C.J."/>
        </authorList>
    </citation>
    <scope>NUCLEOTIDE SEQUENCE</scope>
    <source>
        <tissue evidence="1">Ovary</tissue>
    </source>
</reference>
<dbReference type="AlphaFoldDB" id="S4PQ48"/>
<proteinExistence type="predicted"/>
<feature type="non-terminal residue" evidence="1">
    <location>
        <position position="1"/>
    </location>
</feature>
<reference evidence="1" key="1">
    <citation type="journal article" date="2013" name="BMC Genomics">
        <title>Unscrambling butterfly oogenesis.</title>
        <authorList>
            <person name="Carter J.M."/>
            <person name="Baker S.C."/>
            <person name="Pink R."/>
            <person name="Carter D.R."/>
            <person name="Collins A."/>
            <person name="Tomlin J."/>
            <person name="Gibbs M."/>
            <person name="Breuker C.J."/>
        </authorList>
    </citation>
    <scope>NUCLEOTIDE SEQUENCE</scope>
    <source>
        <tissue evidence="1">Ovary</tissue>
    </source>
</reference>
<evidence type="ECO:0000313" key="1">
    <source>
        <dbReference type="EMBL" id="JAA90560.1"/>
    </source>
</evidence>
<name>S4PQ48_9NEOP</name>
<accession>S4PQ48</accession>
<sequence>KRRLCFVQIKIHNIKSNGTFKMTKLCYNKSGSIMYSILEPSFKNNKGKQTKLGRSHLLTSNDIYLYKQRVWHSYFGQKNCITIH</sequence>